<organism evidence="1 2">
    <name type="scientific">Albugo candida</name>
    <dbReference type="NCBI Taxonomy" id="65357"/>
    <lineage>
        <taxon>Eukaryota</taxon>
        <taxon>Sar</taxon>
        <taxon>Stramenopiles</taxon>
        <taxon>Oomycota</taxon>
        <taxon>Peronosporomycetes</taxon>
        <taxon>Albuginales</taxon>
        <taxon>Albuginaceae</taxon>
        <taxon>Albugo</taxon>
    </lineage>
</organism>
<protein>
    <submittedName>
        <fullName evidence="1">Uncharacterized protein</fullName>
    </submittedName>
</protein>
<dbReference type="AlphaFoldDB" id="A0A024GUA8"/>
<reference evidence="1 2" key="1">
    <citation type="submission" date="2012-05" db="EMBL/GenBank/DDBJ databases">
        <title>Recombination and specialization in a pathogen metapopulation.</title>
        <authorList>
            <person name="Gardiner A."/>
            <person name="Kemen E."/>
            <person name="Schultz-Larsen T."/>
            <person name="MacLean D."/>
            <person name="Van Oosterhout C."/>
            <person name="Jones J.D.G."/>
        </authorList>
    </citation>
    <scope>NUCLEOTIDE SEQUENCE [LARGE SCALE GENOMIC DNA]</scope>
    <source>
        <strain evidence="1 2">Ac Nc2</strain>
    </source>
</reference>
<name>A0A024GUA8_9STRA</name>
<evidence type="ECO:0000313" key="1">
    <source>
        <dbReference type="EMBL" id="CCI50192.1"/>
    </source>
</evidence>
<comment type="caution">
    <text evidence="1">The sequence shown here is derived from an EMBL/GenBank/DDBJ whole genome shotgun (WGS) entry which is preliminary data.</text>
</comment>
<dbReference type="Proteomes" id="UP000053237">
    <property type="component" value="Unassembled WGS sequence"/>
</dbReference>
<proteinExistence type="predicted"/>
<evidence type="ECO:0000313" key="2">
    <source>
        <dbReference type="Proteomes" id="UP000053237"/>
    </source>
</evidence>
<dbReference type="InParanoid" id="A0A024GUA8"/>
<sequence length="124" mass="14358">MHTLKAISLKLLLHQIATRQAGLLPSLHIPCRLPIHMIHHFLNLLNNSISHYVALRHFPSLQKTLSISCFLHSTAPCLARCELDARADSIDSKRVFQLRGRRLKLVKCRRRHSRSKKTFDAMQY</sequence>
<keyword evidence="2" id="KW-1185">Reference proteome</keyword>
<accession>A0A024GUA8</accession>
<dbReference type="EMBL" id="CAIX01000410">
    <property type="protein sequence ID" value="CCI50192.1"/>
    <property type="molecule type" value="Genomic_DNA"/>
</dbReference>
<gene>
    <name evidence="1" type="ORF">BN9_117430</name>
</gene>